<dbReference type="PANTHER" id="PTHR33594">
    <property type="entry name" value="SUPERFAMILY HYDROLASE, PUTATIVE (AFU_ORTHOLOGUE AFUA_1G03035)-RELATED"/>
    <property type="match status" value="1"/>
</dbReference>
<dbReference type="SUPFAM" id="SSF109604">
    <property type="entry name" value="HD-domain/PDEase-like"/>
    <property type="match status" value="1"/>
</dbReference>
<dbReference type="Gene3D" id="1.10.472.50">
    <property type="entry name" value="HD-domain/PDEase-like"/>
    <property type="match status" value="1"/>
</dbReference>
<dbReference type="RefSeq" id="WP_018372864.1">
    <property type="nucleotide sequence ID" value="NZ_LT906439.1"/>
</dbReference>
<accession>A0A239SUA2</accession>
<protein>
    <submittedName>
        <fullName evidence="2">Putative hydrolase</fullName>
    </submittedName>
</protein>
<gene>
    <name evidence="2" type="primary">yedJ</name>
    <name evidence="2" type="ORF">SAMEA4412692_00961</name>
</gene>
<dbReference type="CDD" id="cd00077">
    <property type="entry name" value="HDc"/>
    <property type="match status" value="1"/>
</dbReference>
<keyword evidence="2" id="KW-0378">Hydrolase</keyword>
<reference evidence="2 3" key="1">
    <citation type="submission" date="2017-06" db="EMBL/GenBank/DDBJ databases">
        <authorList>
            <consortium name="Pathogen Informatics"/>
        </authorList>
    </citation>
    <scope>NUCLEOTIDE SEQUENCE [LARGE SCALE GENOMIC DNA]</scope>
    <source>
        <strain evidence="2 3">NCTC13788</strain>
    </source>
</reference>
<dbReference type="OrthoDB" id="9797344at2"/>
<dbReference type="EMBL" id="LT906439">
    <property type="protein sequence ID" value="SNU88233.1"/>
    <property type="molecule type" value="Genomic_DNA"/>
</dbReference>
<organism evidence="2 3">
    <name type="scientific">Streptococcus merionis</name>
    <dbReference type="NCBI Taxonomy" id="400065"/>
    <lineage>
        <taxon>Bacteria</taxon>
        <taxon>Bacillati</taxon>
        <taxon>Bacillota</taxon>
        <taxon>Bacilli</taxon>
        <taxon>Lactobacillales</taxon>
        <taxon>Streptococcaceae</taxon>
        <taxon>Streptococcus</taxon>
    </lineage>
</organism>
<dbReference type="InterPro" id="IPR006674">
    <property type="entry name" value="HD_domain"/>
</dbReference>
<keyword evidence="3" id="KW-1185">Reference proteome</keyword>
<dbReference type="STRING" id="1123308.GCA_000380085_00301"/>
<dbReference type="InterPro" id="IPR003607">
    <property type="entry name" value="HD/PDEase_dom"/>
</dbReference>
<feature type="domain" description="HD" evidence="1">
    <location>
        <begin position="27"/>
        <end position="129"/>
    </location>
</feature>
<sequence>MHCQSEILETTETFVKDMFEKEPSGHDWWHLVRVRDMAVRLAEAEGGDVFICQMAALLHDVADDKLGDGAEAGLAKVQTFLDSQAIATDLQQKILTIISDMSYKAGQNDHKTLSLEGQIVQDADRLDALGAIGIARTMVYSGHTGRLIHDPNLVPREQMTLDAYRSNDGTAIMHFYEKLLKLKDLMNTETAKVIAEGRHAFLETYLEQFYAEWRASR</sequence>
<evidence type="ECO:0000259" key="1">
    <source>
        <dbReference type="PROSITE" id="PS51831"/>
    </source>
</evidence>
<evidence type="ECO:0000313" key="2">
    <source>
        <dbReference type="EMBL" id="SNU88233.1"/>
    </source>
</evidence>
<dbReference type="SMART" id="SM00471">
    <property type="entry name" value="HDc"/>
    <property type="match status" value="1"/>
</dbReference>
<dbReference type="PROSITE" id="PS51831">
    <property type="entry name" value="HD"/>
    <property type="match status" value="1"/>
</dbReference>
<dbReference type="KEGG" id="smen:SAMEA4412692_0961"/>
<dbReference type="Gene3D" id="1.20.58.1910">
    <property type="match status" value="1"/>
</dbReference>
<dbReference type="Pfam" id="PF01966">
    <property type="entry name" value="HD"/>
    <property type="match status" value="1"/>
</dbReference>
<dbReference type="AlphaFoldDB" id="A0A239SUA2"/>
<evidence type="ECO:0000313" key="3">
    <source>
        <dbReference type="Proteomes" id="UP000215185"/>
    </source>
</evidence>
<dbReference type="Proteomes" id="UP000215185">
    <property type="component" value="Chromosome 1"/>
</dbReference>
<dbReference type="PANTHER" id="PTHR33594:SF1">
    <property type="entry name" value="HD_PDEASE DOMAIN-CONTAINING PROTEIN"/>
    <property type="match status" value="1"/>
</dbReference>
<name>A0A239SUA2_9STRE</name>
<proteinExistence type="predicted"/>
<dbReference type="GO" id="GO:0016787">
    <property type="term" value="F:hydrolase activity"/>
    <property type="evidence" value="ECO:0007669"/>
    <property type="project" value="UniProtKB-KW"/>
</dbReference>
<dbReference type="eggNOG" id="COG1418">
    <property type="taxonomic scope" value="Bacteria"/>
</dbReference>